<accession>A0ABW4XHY4</accession>
<dbReference type="Proteomes" id="UP001597380">
    <property type="component" value="Unassembled WGS sequence"/>
</dbReference>
<evidence type="ECO:0000313" key="1">
    <source>
        <dbReference type="EMBL" id="MFD2095136.1"/>
    </source>
</evidence>
<sequence>MPNKQNNQALVAVQPGGQLPLRDGAALAVYRGVKRPEVPRL</sequence>
<proteinExistence type="predicted"/>
<reference evidence="2" key="1">
    <citation type="journal article" date="2019" name="Int. J. Syst. Evol. Microbiol.">
        <title>The Global Catalogue of Microorganisms (GCM) 10K type strain sequencing project: providing services to taxonomists for standard genome sequencing and annotation.</title>
        <authorList>
            <consortium name="The Broad Institute Genomics Platform"/>
            <consortium name="The Broad Institute Genome Sequencing Center for Infectious Disease"/>
            <person name="Wu L."/>
            <person name="Ma J."/>
        </authorList>
    </citation>
    <scope>NUCLEOTIDE SEQUENCE [LARGE SCALE GENOMIC DNA]</scope>
    <source>
        <strain evidence="2">CGMCC 1.10992</strain>
    </source>
</reference>
<dbReference type="EMBL" id="JBHUHT010000008">
    <property type="protein sequence ID" value="MFD2095136.1"/>
    <property type="molecule type" value="Genomic_DNA"/>
</dbReference>
<gene>
    <name evidence="1" type="ORF">ACFSJ3_04005</name>
</gene>
<comment type="caution">
    <text evidence="1">The sequence shown here is derived from an EMBL/GenBank/DDBJ whole genome shotgun (WGS) entry which is preliminary data.</text>
</comment>
<evidence type="ECO:0000313" key="2">
    <source>
        <dbReference type="Proteomes" id="UP001597380"/>
    </source>
</evidence>
<keyword evidence="2" id="KW-1185">Reference proteome</keyword>
<name>A0ABW4XHY4_9GAMM</name>
<organism evidence="1 2">
    <name type="scientific">Corallincola platygyrae</name>
    <dbReference type="NCBI Taxonomy" id="1193278"/>
    <lineage>
        <taxon>Bacteria</taxon>
        <taxon>Pseudomonadati</taxon>
        <taxon>Pseudomonadota</taxon>
        <taxon>Gammaproteobacteria</taxon>
        <taxon>Alteromonadales</taxon>
        <taxon>Psychromonadaceae</taxon>
        <taxon>Corallincola</taxon>
    </lineage>
</organism>
<protein>
    <submittedName>
        <fullName evidence="1">Uncharacterized protein</fullName>
    </submittedName>
</protein>